<comment type="pathway">
    <text evidence="1">Amino-acid biosynthesis; L-valine biosynthesis; L-valine from pyruvate: step 2/4.</text>
</comment>
<evidence type="ECO:0000259" key="8">
    <source>
        <dbReference type="PROSITE" id="PS51851"/>
    </source>
</evidence>
<dbReference type="GO" id="GO:0004455">
    <property type="term" value="F:ketol-acid reductoisomerase activity"/>
    <property type="evidence" value="ECO:0007669"/>
    <property type="project" value="InterPro"/>
</dbReference>
<sequence length="295" mass="32720">KVISVMGYGNQGRSQALNLRDSGFNVIVGNVKDAYSDQATKDGFNVYSIAEATKKGDILLILLPDEIAPGVYAKEIHQNLKKRNVLCFASGYNITYDYILPPGFIDLILVAPRMGGPAVRETYLRKDGFVSLIGTNQDFSGQALNIAVAVSMGIGSLRGALLSSFEEEMIIDLFGEQIEGMSLYTTQLAFETLIEAGCSPEASLLELYMSEEPSEDWRNFARIGLWKQLRGHSRTSQYGQLTRGQLSANTQTKKLFAGILDDIKSGKFAREWMLEQKSGLTVFKRLMKRNLNHPI</sequence>
<dbReference type="UniPathway" id="UPA00049">
    <property type="reaction ID" value="UER00060"/>
</dbReference>
<dbReference type="PROSITE" id="PS51851">
    <property type="entry name" value="KARI_C"/>
    <property type="match status" value="1"/>
</dbReference>
<keyword evidence="4" id="KW-0028">Amino-acid biosynthesis</keyword>
<dbReference type="Pfam" id="PF07991">
    <property type="entry name" value="KARI_N"/>
    <property type="match status" value="1"/>
</dbReference>
<evidence type="ECO:0000256" key="6">
    <source>
        <dbReference type="ARBA" id="ARBA00023304"/>
    </source>
</evidence>
<evidence type="ECO:0000256" key="3">
    <source>
        <dbReference type="ARBA" id="ARBA00010318"/>
    </source>
</evidence>
<dbReference type="SUPFAM" id="SSF48179">
    <property type="entry name" value="6-phosphogluconate dehydrogenase C-terminal domain-like"/>
    <property type="match status" value="1"/>
</dbReference>
<dbReference type="PANTHER" id="PTHR21371:SF1">
    <property type="entry name" value="KETOL-ACID REDUCTOISOMERASE, MITOCHONDRIAL"/>
    <property type="match status" value="1"/>
</dbReference>
<evidence type="ECO:0000256" key="4">
    <source>
        <dbReference type="ARBA" id="ARBA00022605"/>
    </source>
</evidence>
<dbReference type="PROSITE" id="PS51850">
    <property type="entry name" value="KARI_N"/>
    <property type="match status" value="1"/>
</dbReference>
<dbReference type="Pfam" id="PF01450">
    <property type="entry name" value="KARI_C"/>
    <property type="match status" value="1"/>
</dbReference>
<dbReference type="InterPro" id="IPR013116">
    <property type="entry name" value="KARI_N"/>
</dbReference>
<evidence type="ECO:0000259" key="7">
    <source>
        <dbReference type="PROSITE" id="PS51850"/>
    </source>
</evidence>
<dbReference type="GO" id="GO:0009099">
    <property type="term" value="P:L-valine biosynthetic process"/>
    <property type="evidence" value="ECO:0007669"/>
    <property type="project" value="UniProtKB-UniPathway"/>
</dbReference>
<keyword evidence="5" id="KW-0560">Oxidoreductase</keyword>
<evidence type="ECO:0008006" key="10">
    <source>
        <dbReference type="Google" id="ProtNLM"/>
    </source>
</evidence>
<dbReference type="InterPro" id="IPR008927">
    <property type="entry name" value="6-PGluconate_DH-like_C_sf"/>
</dbReference>
<proteinExistence type="inferred from homology"/>
<dbReference type="GO" id="GO:0009097">
    <property type="term" value="P:isoleucine biosynthetic process"/>
    <property type="evidence" value="ECO:0007669"/>
    <property type="project" value="UniProtKB-UniPathway"/>
</dbReference>
<dbReference type="PANTHER" id="PTHR21371">
    <property type="entry name" value="KETOL-ACID REDUCTOISOMERASE, MITOCHONDRIAL"/>
    <property type="match status" value="1"/>
</dbReference>
<evidence type="ECO:0000256" key="2">
    <source>
        <dbReference type="ARBA" id="ARBA00004885"/>
    </source>
</evidence>
<protein>
    <recommendedName>
        <fullName evidence="10">Ketol-acid reductoisomerase</fullName>
    </recommendedName>
</protein>
<dbReference type="InterPro" id="IPR013023">
    <property type="entry name" value="KARI"/>
</dbReference>
<reference evidence="9" key="1">
    <citation type="journal article" date="2014" name="Front. Microbiol.">
        <title>High frequency of phylogenetically diverse reductive dehalogenase-homologous genes in deep subseafloor sedimentary metagenomes.</title>
        <authorList>
            <person name="Kawai M."/>
            <person name="Futagami T."/>
            <person name="Toyoda A."/>
            <person name="Takaki Y."/>
            <person name="Nishi S."/>
            <person name="Hori S."/>
            <person name="Arai W."/>
            <person name="Tsubouchi T."/>
            <person name="Morono Y."/>
            <person name="Uchiyama I."/>
            <person name="Ito T."/>
            <person name="Fujiyama A."/>
            <person name="Inagaki F."/>
            <person name="Takami H."/>
        </authorList>
    </citation>
    <scope>NUCLEOTIDE SEQUENCE</scope>
    <source>
        <strain evidence="9">Expedition CK06-06</strain>
    </source>
</reference>
<dbReference type="NCBIfam" id="TIGR00465">
    <property type="entry name" value="ilvC"/>
    <property type="match status" value="1"/>
</dbReference>
<evidence type="ECO:0000256" key="1">
    <source>
        <dbReference type="ARBA" id="ARBA00004864"/>
    </source>
</evidence>
<accession>X1BIQ8</accession>
<gene>
    <name evidence="9" type="ORF">S01H4_35745</name>
</gene>
<feature type="domain" description="KARI C-terminal knotted" evidence="8">
    <location>
        <begin position="164"/>
        <end position="295"/>
    </location>
</feature>
<dbReference type="EMBL" id="BART01019037">
    <property type="protein sequence ID" value="GAG81097.1"/>
    <property type="molecule type" value="Genomic_DNA"/>
</dbReference>
<feature type="domain" description="KARI N-terminal Rossmann" evidence="7">
    <location>
        <begin position="1"/>
        <end position="164"/>
    </location>
</feature>
<dbReference type="Gene3D" id="3.40.50.720">
    <property type="entry name" value="NAD(P)-binding Rossmann-like Domain"/>
    <property type="match status" value="1"/>
</dbReference>
<dbReference type="InterPro" id="IPR036291">
    <property type="entry name" value="NAD(P)-bd_dom_sf"/>
</dbReference>
<dbReference type="SUPFAM" id="SSF51735">
    <property type="entry name" value="NAD(P)-binding Rossmann-fold domains"/>
    <property type="match status" value="1"/>
</dbReference>
<dbReference type="Gene3D" id="6.10.240.10">
    <property type="match status" value="1"/>
</dbReference>
<comment type="pathway">
    <text evidence="2">Amino-acid biosynthesis; L-isoleucine biosynthesis; L-isoleucine from 2-oxobutanoate: step 2/4.</text>
</comment>
<evidence type="ECO:0000313" key="9">
    <source>
        <dbReference type="EMBL" id="GAG81097.1"/>
    </source>
</evidence>
<dbReference type="InterPro" id="IPR000506">
    <property type="entry name" value="KARI_C"/>
</dbReference>
<dbReference type="AlphaFoldDB" id="X1BIQ8"/>
<comment type="similarity">
    <text evidence="3">Belongs to the ketol-acid reductoisomerase family.</text>
</comment>
<comment type="caution">
    <text evidence="9">The sequence shown here is derived from an EMBL/GenBank/DDBJ whole genome shotgun (WGS) entry which is preliminary data.</text>
</comment>
<feature type="non-terminal residue" evidence="9">
    <location>
        <position position="295"/>
    </location>
</feature>
<organism evidence="9">
    <name type="scientific">marine sediment metagenome</name>
    <dbReference type="NCBI Taxonomy" id="412755"/>
    <lineage>
        <taxon>unclassified sequences</taxon>
        <taxon>metagenomes</taxon>
        <taxon>ecological metagenomes</taxon>
    </lineage>
</organism>
<keyword evidence="6" id="KW-0100">Branched-chain amino acid biosynthesis</keyword>
<evidence type="ECO:0000256" key="5">
    <source>
        <dbReference type="ARBA" id="ARBA00023002"/>
    </source>
</evidence>
<dbReference type="UniPathway" id="UPA00047">
    <property type="reaction ID" value="UER00056"/>
</dbReference>
<feature type="non-terminal residue" evidence="9">
    <location>
        <position position="1"/>
    </location>
</feature>
<name>X1BIQ8_9ZZZZ</name>